<dbReference type="EMBL" id="GBRH01175451">
    <property type="protein sequence ID" value="JAE22445.1"/>
    <property type="molecule type" value="Transcribed_RNA"/>
</dbReference>
<dbReference type="AlphaFoldDB" id="A0A0A9GBJ3"/>
<accession>A0A0A9GBJ3</accession>
<name>A0A0A9GBJ3_ARUDO</name>
<reference evidence="2" key="2">
    <citation type="journal article" date="2015" name="Data Brief">
        <title>Shoot transcriptome of the giant reed, Arundo donax.</title>
        <authorList>
            <person name="Barrero R.A."/>
            <person name="Guerrero F.D."/>
            <person name="Moolhuijzen P."/>
            <person name="Goolsby J.A."/>
            <person name="Tidwell J."/>
            <person name="Bellgard S.E."/>
            <person name="Bellgard M.I."/>
        </authorList>
    </citation>
    <scope>NUCLEOTIDE SEQUENCE</scope>
    <source>
        <tissue evidence="2">Shoot tissue taken approximately 20 cm above the soil surface</tissue>
    </source>
</reference>
<sequence>MHDPVYSLQPSWYGIHPTNLDKFLPWVFCLLFKLAIMCNFSKKLPGK</sequence>
<protein>
    <submittedName>
        <fullName evidence="2">Uncharacterized protein</fullName>
    </submittedName>
</protein>
<evidence type="ECO:0000313" key="2">
    <source>
        <dbReference type="EMBL" id="JAE22445.1"/>
    </source>
</evidence>
<keyword evidence="1" id="KW-1133">Transmembrane helix</keyword>
<evidence type="ECO:0000256" key="1">
    <source>
        <dbReference type="SAM" id="Phobius"/>
    </source>
</evidence>
<keyword evidence="1" id="KW-0812">Transmembrane</keyword>
<feature type="transmembrane region" description="Helical" evidence="1">
    <location>
        <begin position="23"/>
        <end position="41"/>
    </location>
</feature>
<proteinExistence type="predicted"/>
<organism evidence="2">
    <name type="scientific">Arundo donax</name>
    <name type="common">Giant reed</name>
    <name type="synonym">Donax arundinaceus</name>
    <dbReference type="NCBI Taxonomy" id="35708"/>
    <lineage>
        <taxon>Eukaryota</taxon>
        <taxon>Viridiplantae</taxon>
        <taxon>Streptophyta</taxon>
        <taxon>Embryophyta</taxon>
        <taxon>Tracheophyta</taxon>
        <taxon>Spermatophyta</taxon>
        <taxon>Magnoliopsida</taxon>
        <taxon>Liliopsida</taxon>
        <taxon>Poales</taxon>
        <taxon>Poaceae</taxon>
        <taxon>PACMAD clade</taxon>
        <taxon>Arundinoideae</taxon>
        <taxon>Arundineae</taxon>
        <taxon>Arundo</taxon>
    </lineage>
</organism>
<reference evidence="2" key="1">
    <citation type="submission" date="2014-09" db="EMBL/GenBank/DDBJ databases">
        <authorList>
            <person name="Magalhaes I.L.F."/>
            <person name="Oliveira U."/>
            <person name="Santos F.R."/>
            <person name="Vidigal T.H.D.A."/>
            <person name="Brescovit A.D."/>
            <person name="Santos A.J."/>
        </authorList>
    </citation>
    <scope>NUCLEOTIDE SEQUENCE</scope>
    <source>
        <tissue evidence="2">Shoot tissue taken approximately 20 cm above the soil surface</tissue>
    </source>
</reference>
<keyword evidence="1" id="KW-0472">Membrane</keyword>